<dbReference type="InterPro" id="IPR011009">
    <property type="entry name" value="Kinase-like_dom_sf"/>
</dbReference>
<protein>
    <submittedName>
        <fullName evidence="3">Protein kinase domain-containing protein</fullName>
    </submittedName>
</protein>
<dbReference type="InterPro" id="IPR050235">
    <property type="entry name" value="CK1_Ser-Thr_kinase"/>
</dbReference>
<dbReference type="GO" id="GO:0004672">
    <property type="term" value="F:protein kinase activity"/>
    <property type="evidence" value="ECO:0007669"/>
    <property type="project" value="InterPro"/>
</dbReference>
<dbReference type="PANTHER" id="PTHR11909">
    <property type="entry name" value="CASEIN KINASE-RELATED"/>
    <property type="match status" value="1"/>
</dbReference>
<dbReference type="Proteomes" id="UP000887565">
    <property type="component" value="Unplaced"/>
</dbReference>
<dbReference type="GO" id="GO:0005524">
    <property type="term" value="F:ATP binding"/>
    <property type="evidence" value="ECO:0007669"/>
    <property type="project" value="InterPro"/>
</dbReference>
<dbReference type="AlphaFoldDB" id="A0A915KLK2"/>
<evidence type="ECO:0000313" key="2">
    <source>
        <dbReference type="Proteomes" id="UP000887565"/>
    </source>
</evidence>
<evidence type="ECO:0000259" key="1">
    <source>
        <dbReference type="PROSITE" id="PS50011"/>
    </source>
</evidence>
<name>A0A915KLK2_ROMCU</name>
<dbReference type="InterPro" id="IPR000719">
    <property type="entry name" value="Prot_kinase_dom"/>
</dbReference>
<keyword evidence="2" id="KW-1185">Reference proteome</keyword>
<feature type="domain" description="Protein kinase" evidence="1">
    <location>
        <begin position="1"/>
        <end position="172"/>
    </location>
</feature>
<accession>A0A915KLK2</accession>
<dbReference type="Gene3D" id="1.10.510.10">
    <property type="entry name" value="Transferase(Phosphotransferase) domain 1"/>
    <property type="match status" value="1"/>
</dbReference>
<dbReference type="SUPFAM" id="SSF56112">
    <property type="entry name" value="Protein kinase-like (PK-like)"/>
    <property type="match status" value="1"/>
</dbReference>
<proteinExistence type="predicted"/>
<evidence type="ECO:0000313" key="3">
    <source>
        <dbReference type="WBParaSite" id="nRc.2.0.1.t39313-RA"/>
    </source>
</evidence>
<dbReference type="WBParaSite" id="nRc.2.0.1.t39313-RA">
    <property type="protein sequence ID" value="nRc.2.0.1.t39313-RA"/>
    <property type="gene ID" value="nRc.2.0.1.g39313"/>
</dbReference>
<organism evidence="2 3">
    <name type="scientific">Romanomermis culicivorax</name>
    <name type="common">Nematode worm</name>
    <dbReference type="NCBI Taxonomy" id="13658"/>
    <lineage>
        <taxon>Eukaryota</taxon>
        <taxon>Metazoa</taxon>
        <taxon>Ecdysozoa</taxon>
        <taxon>Nematoda</taxon>
        <taxon>Enoplea</taxon>
        <taxon>Dorylaimia</taxon>
        <taxon>Mermithida</taxon>
        <taxon>Mermithoidea</taxon>
        <taxon>Mermithidae</taxon>
        <taxon>Romanomermis</taxon>
    </lineage>
</organism>
<dbReference type="PROSITE" id="PS50011">
    <property type="entry name" value="PROTEIN_KINASE_DOM"/>
    <property type="match status" value="1"/>
</dbReference>
<reference evidence="3" key="1">
    <citation type="submission" date="2022-11" db="UniProtKB">
        <authorList>
            <consortium name="WormBaseParasite"/>
        </authorList>
    </citation>
    <scope>IDENTIFICATION</scope>
</reference>
<sequence>MGYNRTAAPIESNDPADKTVKLLPLEVAVLRALRQIEAAHFPGYEMCGKTDRFNFVVMGLVGKNINDLRKSLPGQKFSLNSAIHIGIHSLSGIGEIHQAGDIKPANMCIGRDPADLRGVYILDWGMCRKYVDDNGQLHKRRIKAAFRGTPYYCSVNALFCVDQGRVDDVWAW</sequence>